<comment type="similarity">
    <text evidence="4">Belongs to the ubiquitin-conjugating enzyme family.</text>
</comment>
<keyword evidence="4" id="KW-0547">Nucleotide-binding</keyword>
<dbReference type="EMBL" id="ADBJ01000025">
    <property type="protein sequence ID" value="EFA81677.1"/>
    <property type="molecule type" value="Genomic_DNA"/>
</dbReference>
<gene>
    <name evidence="7" type="ORF">PPL_05671</name>
</gene>
<evidence type="ECO:0000256" key="3">
    <source>
        <dbReference type="PROSITE-ProRule" id="PRU10133"/>
    </source>
</evidence>
<reference evidence="7 8" key="1">
    <citation type="journal article" date="2011" name="Genome Res.">
        <title>Phylogeny-wide analysis of social amoeba genomes highlights ancient origins for complex intercellular communication.</title>
        <authorList>
            <person name="Heidel A.J."/>
            <person name="Lawal H.M."/>
            <person name="Felder M."/>
            <person name="Schilde C."/>
            <person name="Helps N.R."/>
            <person name="Tunggal B."/>
            <person name="Rivero F."/>
            <person name="John U."/>
            <person name="Schleicher M."/>
            <person name="Eichinger L."/>
            <person name="Platzer M."/>
            <person name="Noegel A.A."/>
            <person name="Schaap P."/>
            <person name="Gloeckner G."/>
        </authorList>
    </citation>
    <scope>NUCLEOTIDE SEQUENCE [LARGE SCALE GENOMIC DNA]</scope>
    <source>
        <strain evidence="8">ATCC 26659 / Pp 5 / PN500</strain>
    </source>
</reference>
<dbReference type="InterPro" id="IPR023313">
    <property type="entry name" value="UBQ-conjugating_AS"/>
</dbReference>
<dbReference type="InParanoid" id="D3BAU0"/>
<dbReference type="SMART" id="SM00212">
    <property type="entry name" value="UBCc"/>
    <property type="match status" value="1"/>
</dbReference>
<dbReference type="FunFam" id="3.10.110.10:FF:000051">
    <property type="entry name" value="ubiquitin-conjugating enzyme E2 R2-like"/>
    <property type="match status" value="1"/>
</dbReference>
<feature type="domain" description="UBC core" evidence="6">
    <location>
        <begin position="1"/>
        <end position="175"/>
    </location>
</feature>
<evidence type="ECO:0000256" key="4">
    <source>
        <dbReference type="RuleBase" id="RU362109"/>
    </source>
</evidence>
<dbReference type="OMA" id="NNARTNI"/>
<dbReference type="InterPro" id="IPR050113">
    <property type="entry name" value="Ub_conjugating_enzyme"/>
</dbReference>
<dbReference type="Gene3D" id="3.10.110.10">
    <property type="entry name" value="Ubiquitin Conjugating Enzyme"/>
    <property type="match status" value="1"/>
</dbReference>
<evidence type="ECO:0000259" key="6">
    <source>
        <dbReference type="PROSITE" id="PS50127"/>
    </source>
</evidence>
<keyword evidence="4" id="KW-0067">ATP-binding</keyword>
<keyword evidence="2 4" id="KW-0833">Ubl conjugation pathway</keyword>
<evidence type="ECO:0000256" key="5">
    <source>
        <dbReference type="SAM" id="MobiDB-lite"/>
    </source>
</evidence>
<feature type="region of interest" description="Disordered" evidence="5">
    <location>
        <begin position="311"/>
        <end position="383"/>
    </location>
</feature>
<comment type="caution">
    <text evidence="7">The sequence shown here is derived from an EMBL/GenBank/DDBJ whole genome shotgun (WGS) entry which is preliminary data.</text>
</comment>
<keyword evidence="8" id="KW-1185">Reference proteome</keyword>
<feature type="compositionally biased region" description="Low complexity" evidence="5">
    <location>
        <begin position="261"/>
        <end position="294"/>
    </location>
</feature>
<feature type="region of interest" description="Disordered" evidence="5">
    <location>
        <begin position="210"/>
        <end position="294"/>
    </location>
</feature>
<dbReference type="PROSITE" id="PS00183">
    <property type="entry name" value="UBC_1"/>
    <property type="match status" value="1"/>
</dbReference>
<dbReference type="PROSITE" id="PS50127">
    <property type="entry name" value="UBC_2"/>
    <property type="match status" value="1"/>
</dbReference>
<dbReference type="GO" id="GO:0005524">
    <property type="term" value="F:ATP binding"/>
    <property type="evidence" value="ECO:0007669"/>
    <property type="project" value="UniProtKB-UniRule"/>
</dbReference>
<dbReference type="Proteomes" id="UP000001396">
    <property type="component" value="Unassembled WGS sequence"/>
</dbReference>
<feature type="compositionally biased region" description="Acidic residues" evidence="5">
    <location>
        <begin position="210"/>
        <end position="260"/>
    </location>
</feature>
<dbReference type="Pfam" id="PF00179">
    <property type="entry name" value="UQ_con"/>
    <property type="match status" value="1"/>
</dbReference>
<dbReference type="InterPro" id="IPR016135">
    <property type="entry name" value="UBQ-conjugating_enzyme/RWD"/>
</dbReference>
<sequence>MNQQSSYTSSPMLYYYSPSNLCSNSIPPSPPSTPLSIVQHYSGNNSDMVYLEGPKDTFYEGGVFQLLLTFPKDYPMSPPSLRFLSEFWHPNVYQKEGKVCISILHPPGEDALSGELPQERWLPTQTVSTIILSVMSILSDPNCSSPANVDASVEWRQNRDAYKKRCAKLVEKANASKPAHIVIPHPDTNPEEHKRSVEKIKMAERGMDIDYFEMDEDDYNNYDEDDDDDDEDDENVDEDGDDDDDEDGVDDDEEEDDDNDNNANESTNVNTTNNNSSSNNNNNSSINNESNQNTTITNNARTNIIIQQDNENTTPPCIESYNLSPTVSTSPSSIENSIVSENNNNSNTEQSTTTTTTTTTTSTLNNNNLNNNNELNENNIILS</sequence>
<dbReference type="PANTHER" id="PTHR24067">
    <property type="entry name" value="UBIQUITIN-CONJUGATING ENZYME E2"/>
    <property type="match status" value="1"/>
</dbReference>
<evidence type="ECO:0000313" key="7">
    <source>
        <dbReference type="EMBL" id="EFA81677.1"/>
    </source>
</evidence>
<evidence type="ECO:0000313" key="8">
    <source>
        <dbReference type="Proteomes" id="UP000001396"/>
    </source>
</evidence>
<feature type="active site" description="Glycyl thioester intermediate" evidence="3">
    <location>
        <position position="100"/>
    </location>
</feature>
<dbReference type="GO" id="GO:0016740">
    <property type="term" value="F:transferase activity"/>
    <property type="evidence" value="ECO:0007669"/>
    <property type="project" value="UniProtKB-KW"/>
</dbReference>
<feature type="compositionally biased region" description="Low complexity" evidence="5">
    <location>
        <begin position="326"/>
        <end position="383"/>
    </location>
</feature>
<dbReference type="RefSeq" id="XP_020433794.1">
    <property type="nucleotide sequence ID" value="XM_020576545.1"/>
</dbReference>
<dbReference type="STRING" id="670386.D3BAU0"/>
<protein>
    <recommendedName>
        <fullName evidence="6">UBC core domain-containing protein</fullName>
    </recommendedName>
</protein>
<dbReference type="InterPro" id="IPR000608">
    <property type="entry name" value="UBC"/>
</dbReference>
<evidence type="ECO:0000256" key="2">
    <source>
        <dbReference type="ARBA" id="ARBA00022786"/>
    </source>
</evidence>
<organism evidence="7 8">
    <name type="scientific">Heterostelium pallidum (strain ATCC 26659 / Pp 5 / PN500)</name>
    <name type="common">Cellular slime mold</name>
    <name type="synonym">Polysphondylium pallidum</name>
    <dbReference type="NCBI Taxonomy" id="670386"/>
    <lineage>
        <taxon>Eukaryota</taxon>
        <taxon>Amoebozoa</taxon>
        <taxon>Evosea</taxon>
        <taxon>Eumycetozoa</taxon>
        <taxon>Dictyostelia</taxon>
        <taxon>Acytosteliales</taxon>
        <taxon>Acytosteliaceae</taxon>
        <taxon>Heterostelium</taxon>
    </lineage>
</organism>
<accession>D3BAU0</accession>
<evidence type="ECO:0000256" key="1">
    <source>
        <dbReference type="ARBA" id="ARBA00022679"/>
    </source>
</evidence>
<feature type="compositionally biased region" description="Polar residues" evidence="5">
    <location>
        <begin position="311"/>
        <end position="325"/>
    </location>
</feature>
<dbReference type="SUPFAM" id="SSF54495">
    <property type="entry name" value="UBC-like"/>
    <property type="match status" value="1"/>
</dbReference>
<proteinExistence type="inferred from homology"/>
<dbReference type="GeneID" id="31361155"/>
<keyword evidence="1" id="KW-0808">Transferase</keyword>
<dbReference type="AlphaFoldDB" id="D3BAU0"/>
<name>D3BAU0_HETP5</name>